<protein>
    <submittedName>
        <fullName evidence="2">Uncharacterized protein</fullName>
    </submittedName>
</protein>
<evidence type="ECO:0000256" key="1">
    <source>
        <dbReference type="SAM" id="MobiDB-lite"/>
    </source>
</evidence>
<name>A0ABS0XRQ4_9SPHN</name>
<evidence type="ECO:0000313" key="2">
    <source>
        <dbReference type="EMBL" id="MBJ6122737.1"/>
    </source>
</evidence>
<feature type="compositionally biased region" description="Basic residues" evidence="1">
    <location>
        <begin position="20"/>
        <end position="29"/>
    </location>
</feature>
<keyword evidence="3" id="KW-1185">Reference proteome</keyword>
<dbReference type="EMBL" id="JAELXS010000007">
    <property type="protein sequence ID" value="MBJ6122737.1"/>
    <property type="molecule type" value="Genomic_DNA"/>
</dbReference>
<feature type="compositionally biased region" description="Basic and acidic residues" evidence="1">
    <location>
        <begin position="1"/>
        <end position="10"/>
    </location>
</feature>
<accession>A0ABS0XRQ4</accession>
<feature type="region of interest" description="Disordered" evidence="1">
    <location>
        <begin position="1"/>
        <end position="29"/>
    </location>
</feature>
<evidence type="ECO:0000313" key="3">
    <source>
        <dbReference type="Proteomes" id="UP000640426"/>
    </source>
</evidence>
<reference evidence="3" key="1">
    <citation type="submission" date="2020-12" db="EMBL/GenBank/DDBJ databases">
        <title>Hymenobacter sp.</title>
        <authorList>
            <person name="Kim M.K."/>
        </authorList>
    </citation>
    <scope>NUCLEOTIDE SEQUENCE [LARGE SCALE GENOMIC DNA]</scope>
    <source>
        <strain evidence="3">BT553</strain>
    </source>
</reference>
<sequence length="79" mass="8758">MLSTAHRDPDGGTPDEAGRPRPRSARRIKIRSNAWQATAQLWDAGIVGPAQTCDVLELALAVTLETPILERPRFGFFRM</sequence>
<organism evidence="2 3">
    <name type="scientific">Sphingomonas mollis</name>
    <dbReference type="NCBI Taxonomy" id="2795726"/>
    <lineage>
        <taxon>Bacteria</taxon>
        <taxon>Pseudomonadati</taxon>
        <taxon>Pseudomonadota</taxon>
        <taxon>Alphaproteobacteria</taxon>
        <taxon>Sphingomonadales</taxon>
        <taxon>Sphingomonadaceae</taxon>
        <taxon>Sphingomonas</taxon>
    </lineage>
</organism>
<dbReference type="Gene3D" id="3.90.226.10">
    <property type="entry name" value="2-enoyl-CoA Hydratase, Chain A, domain 1"/>
    <property type="match status" value="1"/>
</dbReference>
<gene>
    <name evidence="2" type="ORF">JAO74_13140</name>
</gene>
<dbReference type="RefSeq" id="WP_199038796.1">
    <property type="nucleotide sequence ID" value="NZ_JAELXS010000007.1"/>
</dbReference>
<proteinExistence type="predicted"/>
<comment type="caution">
    <text evidence="2">The sequence shown here is derived from an EMBL/GenBank/DDBJ whole genome shotgun (WGS) entry which is preliminary data.</text>
</comment>
<dbReference type="Proteomes" id="UP000640426">
    <property type="component" value="Unassembled WGS sequence"/>
</dbReference>